<gene>
    <name evidence="2" type="ORF">SAMN04487943_102223</name>
</gene>
<dbReference type="EMBL" id="FOTR01000002">
    <property type="protein sequence ID" value="SFL56180.1"/>
    <property type="molecule type" value="Genomic_DNA"/>
</dbReference>
<feature type="transmembrane region" description="Helical" evidence="1">
    <location>
        <begin position="44"/>
        <end position="60"/>
    </location>
</feature>
<keyword evidence="1" id="KW-0472">Membrane</keyword>
<dbReference type="Proteomes" id="UP000198565">
    <property type="component" value="Unassembled WGS sequence"/>
</dbReference>
<keyword evidence="1" id="KW-1133">Transmembrane helix</keyword>
<dbReference type="STRING" id="334253.SAMN04487943_102223"/>
<organism evidence="2 3">
    <name type="scientific">Gracilibacillus orientalis</name>
    <dbReference type="NCBI Taxonomy" id="334253"/>
    <lineage>
        <taxon>Bacteria</taxon>
        <taxon>Bacillati</taxon>
        <taxon>Bacillota</taxon>
        <taxon>Bacilli</taxon>
        <taxon>Bacillales</taxon>
        <taxon>Bacillaceae</taxon>
        <taxon>Gracilibacillus</taxon>
    </lineage>
</organism>
<evidence type="ECO:0000313" key="3">
    <source>
        <dbReference type="Proteomes" id="UP000198565"/>
    </source>
</evidence>
<sequence>MFMESFLIIAILTASFIVLLMHWGLLLLQIVFAVVVTSFLPTDWFMAAVIIQALFGLWILRQAFQAARYQYQLELEKTQRIPQHYTEGGRSGIKKNFL</sequence>
<reference evidence="3" key="1">
    <citation type="submission" date="2016-10" db="EMBL/GenBank/DDBJ databases">
        <authorList>
            <person name="Varghese N."/>
            <person name="Submissions S."/>
        </authorList>
    </citation>
    <scope>NUCLEOTIDE SEQUENCE [LARGE SCALE GENOMIC DNA]</scope>
    <source>
        <strain evidence="3">CGMCC 1.4250</strain>
    </source>
</reference>
<proteinExistence type="predicted"/>
<evidence type="ECO:0000256" key="1">
    <source>
        <dbReference type="SAM" id="Phobius"/>
    </source>
</evidence>
<name>A0A1I4IPD9_9BACI</name>
<feature type="transmembrane region" description="Helical" evidence="1">
    <location>
        <begin position="7"/>
        <end position="32"/>
    </location>
</feature>
<dbReference type="AlphaFoldDB" id="A0A1I4IPD9"/>
<evidence type="ECO:0000313" key="2">
    <source>
        <dbReference type="EMBL" id="SFL56180.1"/>
    </source>
</evidence>
<accession>A0A1I4IPD9</accession>
<keyword evidence="3" id="KW-1185">Reference proteome</keyword>
<protein>
    <submittedName>
        <fullName evidence="2">Uncharacterized protein</fullName>
    </submittedName>
</protein>
<keyword evidence="1" id="KW-0812">Transmembrane</keyword>